<dbReference type="Proteomes" id="UP000320421">
    <property type="component" value="Chromosome"/>
</dbReference>
<dbReference type="RefSeq" id="WP_145181912.1">
    <property type="nucleotide sequence ID" value="NZ_CP036266.1"/>
</dbReference>
<keyword evidence="2" id="KW-1185">Reference proteome</keyword>
<dbReference type="EMBL" id="CP036266">
    <property type="protein sequence ID" value="QDT19898.1"/>
    <property type="molecule type" value="Genomic_DNA"/>
</dbReference>
<dbReference type="OrthoDB" id="284483at2"/>
<organism evidence="1 2">
    <name type="scientific">Gimesia chilikensis</name>
    <dbReference type="NCBI Taxonomy" id="2605989"/>
    <lineage>
        <taxon>Bacteria</taxon>
        <taxon>Pseudomonadati</taxon>
        <taxon>Planctomycetota</taxon>
        <taxon>Planctomycetia</taxon>
        <taxon>Planctomycetales</taxon>
        <taxon>Planctomycetaceae</taxon>
        <taxon>Gimesia</taxon>
    </lineage>
</organism>
<gene>
    <name evidence="1" type="ORF">HG66A1_16660</name>
</gene>
<sequence length="129" mass="15164">MRRTIRAIVSVLILSLLFYLIITTESPNRFNQLLIQNYELLLPDGAEATVPLVTKTDWSRTAEWTINTNQSWQEYRIWLNNQVGGTYRVLSETEREISLRKTYHSEIYDIKLSVEEDGNIHVVYSLSLW</sequence>
<name>A0A517PKJ4_9PLAN</name>
<evidence type="ECO:0000313" key="1">
    <source>
        <dbReference type="EMBL" id="QDT19898.1"/>
    </source>
</evidence>
<protein>
    <submittedName>
        <fullName evidence="1">Uncharacterized protein</fullName>
    </submittedName>
</protein>
<proteinExistence type="predicted"/>
<dbReference type="AlphaFoldDB" id="A0A517PKJ4"/>
<accession>A0A517PKJ4</accession>
<reference evidence="1 2" key="1">
    <citation type="submission" date="2019-02" db="EMBL/GenBank/DDBJ databases">
        <title>Deep-cultivation of Planctomycetes and their phenomic and genomic characterization uncovers novel biology.</title>
        <authorList>
            <person name="Wiegand S."/>
            <person name="Jogler M."/>
            <person name="Boedeker C."/>
            <person name="Pinto D."/>
            <person name="Vollmers J."/>
            <person name="Rivas-Marin E."/>
            <person name="Kohn T."/>
            <person name="Peeters S.H."/>
            <person name="Heuer A."/>
            <person name="Rast P."/>
            <person name="Oberbeckmann S."/>
            <person name="Bunk B."/>
            <person name="Jeske O."/>
            <person name="Meyerdierks A."/>
            <person name="Storesund J.E."/>
            <person name="Kallscheuer N."/>
            <person name="Luecker S."/>
            <person name="Lage O.M."/>
            <person name="Pohl T."/>
            <person name="Merkel B.J."/>
            <person name="Hornburger P."/>
            <person name="Mueller R.-W."/>
            <person name="Bruemmer F."/>
            <person name="Labrenz M."/>
            <person name="Spormann A.M."/>
            <person name="Op den Camp H."/>
            <person name="Overmann J."/>
            <person name="Amann R."/>
            <person name="Jetten M.S.M."/>
            <person name="Mascher T."/>
            <person name="Medema M.H."/>
            <person name="Devos D.P."/>
            <person name="Kaster A.-K."/>
            <person name="Ovreas L."/>
            <person name="Rohde M."/>
            <person name="Galperin M.Y."/>
            <person name="Jogler C."/>
        </authorList>
    </citation>
    <scope>NUCLEOTIDE SEQUENCE [LARGE SCALE GENOMIC DNA]</scope>
    <source>
        <strain evidence="1 2">HG66A1</strain>
    </source>
</reference>
<evidence type="ECO:0000313" key="2">
    <source>
        <dbReference type="Proteomes" id="UP000320421"/>
    </source>
</evidence>